<gene>
    <name evidence="1" type="ORF">Csa_023956</name>
</gene>
<reference evidence="1 2" key="1">
    <citation type="journal article" date="2009" name="Nat. Genet.">
        <title>The genome of the cucumber, Cucumis sativus L.</title>
        <authorList>
            <person name="Huang S."/>
            <person name="Li R."/>
            <person name="Zhang Z."/>
            <person name="Li L."/>
            <person name="Gu X."/>
            <person name="Fan W."/>
            <person name="Lucas W.J."/>
            <person name="Wang X."/>
            <person name="Xie B."/>
            <person name="Ni P."/>
            <person name="Ren Y."/>
            <person name="Zhu H."/>
            <person name="Li J."/>
            <person name="Lin K."/>
            <person name="Jin W."/>
            <person name="Fei Z."/>
            <person name="Li G."/>
            <person name="Staub J."/>
            <person name="Kilian A."/>
            <person name="van der Vossen E.A."/>
            <person name="Wu Y."/>
            <person name="Guo J."/>
            <person name="He J."/>
            <person name="Jia Z."/>
            <person name="Ren Y."/>
            <person name="Tian G."/>
            <person name="Lu Y."/>
            <person name="Ruan J."/>
            <person name="Qian W."/>
            <person name="Wang M."/>
            <person name="Huang Q."/>
            <person name="Li B."/>
            <person name="Xuan Z."/>
            <person name="Cao J."/>
            <person name="Asan"/>
            <person name="Wu Z."/>
            <person name="Zhang J."/>
            <person name="Cai Q."/>
            <person name="Bai Y."/>
            <person name="Zhao B."/>
            <person name="Han Y."/>
            <person name="Li Y."/>
            <person name="Li X."/>
            <person name="Wang S."/>
            <person name="Shi Q."/>
            <person name="Liu S."/>
            <person name="Cho W.K."/>
            <person name="Kim J.Y."/>
            <person name="Xu Y."/>
            <person name="Heller-Uszynska K."/>
            <person name="Miao H."/>
            <person name="Cheng Z."/>
            <person name="Zhang S."/>
            <person name="Wu J."/>
            <person name="Yang Y."/>
            <person name="Kang H."/>
            <person name="Li M."/>
            <person name="Liang H."/>
            <person name="Ren X."/>
            <person name="Shi Z."/>
            <person name="Wen M."/>
            <person name="Jian M."/>
            <person name="Yang H."/>
            <person name="Zhang G."/>
            <person name="Yang Z."/>
            <person name="Chen R."/>
            <person name="Liu S."/>
            <person name="Li J."/>
            <person name="Ma L."/>
            <person name="Liu H."/>
            <person name="Zhou Y."/>
            <person name="Zhao J."/>
            <person name="Fang X."/>
            <person name="Li G."/>
            <person name="Fang L."/>
            <person name="Li Y."/>
            <person name="Liu D."/>
            <person name="Zheng H."/>
            <person name="Zhang Y."/>
            <person name="Qin N."/>
            <person name="Li Z."/>
            <person name="Yang G."/>
            <person name="Yang S."/>
            <person name="Bolund L."/>
            <person name="Kristiansen K."/>
            <person name="Zheng H."/>
            <person name="Li S."/>
            <person name="Zhang X."/>
            <person name="Yang H."/>
            <person name="Wang J."/>
            <person name="Sun R."/>
            <person name="Zhang B."/>
            <person name="Jiang S."/>
            <person name="Wang J."/>
            <person name="Du Y."/>
            <person name="Li S."/>
        </authorList>
    </citation>
    <scope>NUCLEOTIDE SEQUENCE [LARGE SCALE GENOMIC DNA]</scope>
    <source>
        <strain evidence="2">cv. 9930</strain>
        <tissue evidence="1">Leaf</tissue>
    </source>
</reference>
<organism evidence="1 2">
    <name type="scientific">Cucumis sativus</name>
    <name type="common">Cucumber</name>
    <dbReference type="NCBI Taxonomy" id="3659"/>
    <lineage>
        <taxon>Eukaryota</taxon>
        <taxon>Viridiplantae</taxon>
        <taxon>Streptophyta</taxon>
        <taxon>Embryophyta</taxon>
        <taxon>Tracheophyta</taxon>
        <taxon>Spermatophyta</taxon>
        <taxon>Magnoliopsida</taxon>
        <taxon>eudicotyledons</taxon>
        <taxon>Gunneridae</taxon>
        <taxon>Pentapetalae</taxon>
        <taxon>rosids</taxon>
        <taxon>fabids</taxon>
        <taxon>Cucurbitales</taxon>
        <taxon>Cucurbitaceae</taxon>
        <taxon>Benincaseae</taxon>
        <taxon>Cucumis</taxon>
    </lineage>
</organism>
<proteinExistence type="predicted"/>
<evidence type="ECO:0000313" key="2">
    <source>
        <dbReference type="Proteomes" id="UP000029981"/>
    </source>
</evidence>
<reference evidence="1 2" key="4">
    <citation type="journal article" date="2011" name="BMC Genomics">
        <title>RNA-Seq improves annotation of protein-coding genes in the cucumber genome.</title>
        <authorList>
            <person name="Li Z."/>
            <person name="Zhang Z."/>
            <person name="Yan P."/>
            <person name="Huang S."/>
            <person name="Fei Z."/>
            <person name="Lin K."/>
        </authorList>
    </citation>
    <scope>NUCLEOTIDE SEQUENCE [LARGE SCALE GENOMIC DNA]</scope>
    <source>
        <strain evidence="2">cv. 9930</strain>
        <tissue evidence="1">Leaf</tissue>
    </source>
</reference>
<feature type="non-terminal residue" evidence="1">
    <location>
        <position position="1"/>
    </location>
</feature>
<accession>A0ACB6HCA6</accession>
<reference evidence="1 2" key="3">
    <citation type="journal article" date="2010" name="BMC Genomics">
        <title>Transcriptome sequencing and comparative analysis of cucumber flowers with different sex types.</title>
        <authorList>
            <person name="Guo S."/>
            <person name="Zheng Y."/>
            <person name="Joung J.G."/>
            <person name="Liu S."/>
            <person name="Zhang Z."/>
            <person name="Crasta O.R."/>
            <person name="Sobral B.W."/>
            <person name="Xu Y."/>
            <person name="Huang S."/>
            <person name="Fei Z."/>
        </authorList>
    </citation>
    <scope>NUCLEOTIDE SEQUENCE [LARGE SCALE GENOMIC DNA]</scope>
    <source>
        <strain evidence="2">cv. 9930</strain>
        <tissue evidence="1">Leaf</tissue>
    </source>
</reference>
<comment type="caution">
    <text evidence="1">The sequence shown here is derived from an EMBL/GenBank/DDBJ whole genome shotgun (WGS) entry which is preliminary data.</text>
</comment>
<protein>
    <submittedName>
        <fullName evidence="1">Uncharacterized protein</fullName>
    </submittedName>
</protein>
<sequence>STVGLCARRSRSSVVQPGWTTTSGERYSGDGTRRSDLGVMVVGGERNRVIRDGETACGWTWLRRRQRLRGGAGQRVTRRWAEGHVALGRGSHGARQKIEEKGEGRQSAVTGGWARRFWVRRTKGKR</sequence>
<name>A0ACB6HCA6_CUCSA</name>
<evidence type="ECO:0000313" key="1">
    <source>
        <dbReference type="EMBL" id="KAE8637480.1"/>
    </source>
</evidence>
<reference evidence="1 2" key="2">
    <citation type="journal article" date="2009" name="PLoS ONE">
        <title>An integrated genetic and cytogenetic map of the cucumber genome.</title>
        <authorList>
            <person name="Ren Y."/>
            <person name="Zhang Z."/>
            <person name="Liu J."/>
            <person name="Staub J.E."/>
            <person name="Han Y."/>
            <person name="Cheng Z."/>
            <person name="Li X."/>
            <person name="Lu J."/>
            <person name="Miao H."/>
            <person name="Kang H."/>
            <person name="Xie B."/>
            <person name="Gu X."/>
            <person name="Wang X."/>
            <person name="Du Y."/>
            <person name="Jin W."/>
            <person name="Huang S."/>
        </authorList>
    </citation>
    <scope>NUCLEOTIDE SEQUENCE [LARGE SCALE GENOMIC DNA]</scope>
    <source>
        <strain evidence="2">cv. 9930</strain>
        <tissue evidence="1">Leaf</tissue>
    </source>
</reference>
<dbReference type="EMBL" id="ACHR03000025">
    <property type="protein sequence ID" value="KAE8637480.1"/>
    <property type="molecule type" value="Genomic_DNA"/>
</dbReference>
<reference evidence="1 2" key="5">
    <citation type="journal article" date="2019" name="Gigascience">
        <title>A chromosome-scale genome assembly of cucumber (Cucumis sativus L.).</title>
        <authorList>
            <person name="Li Q."/>
            <person name="Li H."/>
            <person name="Huang W."/>
            <person name="Xu Y."/>
            <person name="Zhou Q."/>
            <person name="Wang S."/>
            <person name="Ruan J."/>
            <person name="Huang S."/>
            <person name="Zhang Z."/>
        </authorList>
    </citation>
    <scope>NUCLEOTIDE SEQUENCE [LARGE SCALE GENOMIC DNA]</scope>
    <source>
        <strain evidence="2">cv. 9930</strain>
        <tissue evidence="1">Leaf</tissue>
    </source>
</reference>
<dbReference type="Proteomes" id="UP000029981">
    <property type="component" value="Unassembled WGS sequence"/>
</dbReference>
<keyword evidence="2" id="KW-1185">Reference proteome</keyword>